<dbReference type="InterPro" id="IPR005151">
    <property type="entry name" value="Tail-specific_protease"/>
</dbReference>
<feature type="signal peptide" evidence="1">
    <location>
        <begin position="1"/>
        <end position="20"/>
    </location>
</feature>
<feature type="domain" description="Tail specific protease" evidence="2">
    <location>
        <begin position="193"/>
        <end position="444"/>
    </location>
</feature>
<evidence type="ECO:0000313" key="4">
    <source>
        <dbReference type="Proteomes" id="UP000248079"/>
    </source>
</evidence>
<dbReference type="GO" id="GO:0007165">
    <property type="term" value="P:signal transduction"/>
    <property type="evidence" value="ECO:0007669"/>
    <property type="project" value="TreeGrafter"/>
</dbReference>
<dbReference type="RefSeq" id="WP_110361872.1">
    <property type="nucleotide sequence ID" value="NZ_QFLI01000008.1"/>
</dbReference>
<dbReference type="PANTHER" id="PTHR32060:SF30">
    <property type="entry name" value="CARBOXY-TERMINAL PROCESSING PROTEASE CTPA"/>
    <property type="match status" value="1"/>
</dbReference>
<feature type="chain" id="PRO_5016069856" description="Tail specific protease domain-containing protein" evidence="1">
    <location>
        <begin position="21"/>
        <end position="452"/>
    </location>
</feature>
<dbReference type="CDD" id="cd06567">
    <property type="entry name" value="Peptidase_S41"/>
    <property type="match status" value="1"/>
</dbReference>
<comment type="caution">
    <text evidence="3">The sequence shown here is derived from an EMBL/GenBank/DDBJ whole genome shotgun (WGS) entry which is preliminary data.</text>
</comment>
<evidence type="ECO:0000313" key="3">
    <source>
        <dbReference type="EMBL" id="PXX97940.1"/>
    </source>
</evidence>
<reference evidence="3 4" key="1">
    <citation type="submission" date="2018-05" db="EMBL/GenBank/DDBJ databases">
        <title>Marinifilum breve JC075T sp. nov., a marine bacterium isolated from Yongle Blue Hole in the South China Sea.</title>
        <authorList>
            <person name="Fu T."/>
        </authorList>
    </citation>
    <scope>NUCLEOTIDE SEQUENCE [LARGE SCALE GENOMIC DNA]</scope>
    <source>
        <strain evidence="3 4">JC075</strain>
    </source>
</reference>
<dbReference type="GO" id="GO:0008236">
    <property type="term" value="F:serine-type peptidase activity"/>
    <property type="evidence" value="ECO:0007669"/>
    <property type="project" value="InterPro"/>
</dbReference>
<proteinExistence type="predicted"/>
<evidence type="ECO:0000259" key="2">
    <source>
        <dbReference type="SMART" id="SM00245"/>
    </source>
</evidence>
<dbReference type="SUPFAM" id="SSF52096">
    <property type="entry name" value="ClpP/crotonase"/>
    <property type="match status" value="1"/>
</dbReference>
<dbReference type="OrthoDB" id="5480566at2"/>
<organism evidence="3 4">
    <name type="scientific">Marinifilum breve</name>
    <dbReference type="NCBI Taxonomy" id="2184082"/>
    <lineage>
        <taxon>Bacteria</taxon>
        <taxon>Pseudomonadati</taxon>
        <taxon>Bacteroidota</taxon>
        <taxon>Bacteroidia</taxon>
        <taxon>Marinilabiliales</taxon>
        <taxon>Marinifilaceae</taxon>
    </lineage>
</organism>
<dbReference type="GO" id="GO:0030288">
    <property type="term" value="C:outer membrane-bounded periplasmic space"/>
    <property type="evidence" value="ECO:0007669"/>
    <property type="project" value="TreeGrafter"/>
</dbReference>
<dbReference type="GO" id="GO:0006508">
    <property type="term" value="P:proteolysis"/>
    <property type="evidence" value="ECO:0007669"/>
    <property type="project" value="InterPro"/>
</dbReference>
<dbReference type="Pfam" id="PF03572">
    <property type="entry name" value="Peptidase_S41"/>
    <property type="match status" value="1"/>
</dbReference>
<gene>
    <name evidence="3" type="ORF">DF185_16510</name>
</gene>
<dbReference type="Proteomes" id="UP000248079">
    <property type="component" value="Unassembled WGS sequence"/>
</dbReference>
<sequence length="452" mass="51848">MKSIVLIVLISILLLPCATAQDYKPTYFEKAELIEDLWFFQNKVENMHPLILNEVFAFEWSMHGNIAEKQLPDSLSINQFYIEIAKLVGELEDTHTGISFPYSERKKYMIDGGGVSMPFSITVKDHQLYVNEYIGEDRSLDIAGKQILAINNITSDQILQDMRNTVGVKNRECGDGSVEKMFAMSFWALYGETKVYRLKLMDEDAPLAINGVCNAKYFELRKKYGSQQNLDKYRLVFSDDQQIAKMSIASFYGDRQYNQFLKDAFQEIKSKGSKQLIIDVRNNPGGRSRAVDSLLNYLTDKSYSQYKSIGIRVSEELKENYSQKRPELYARIEKLPNDTLFCMDSTAYTYKPNYKELAFKGEVYVLINERSNSAAATFAGVVKENNLGTIVGNKATGENIRYYGDFLMYKLPNTKITFYVSPKEFIQYGGTKLNQGVEPDVLIRDFKYKDIL</sequence>
<protein>
    <recommendedName>
        <fullName evidence="2">Tail specific protease domain-containing protein</fullName>
    </recommendedName>
</protein>
<evidence type="ECO:0000256" key="1">
    <source>
        <dbReference type="SAM" id="SignalP"/>
    </source>
</evidence>
<dbReference type="SMART" id="SM00245">
    <property type="entry name" value="TSPc"/>
    <property type="match status" value="1"/>
</dbReference>
<keyword evidence="1" id="KW-0732">Signal</keyword>
<dbReference type="Gene3D" id="3.90.226.10">
    <property type="entry name" value="2-enoyl-CoA Hydratase, Chain A, domain 1"/>
    <property type="match status" value="1"/>
</dbReference>
<name>A0A2V3ZWP4_9BACT</name>
<dbReference type="EMBL" id="QFLI01000008">
    <property type="protein sequence ID" value="PXX97940.1"/>
    <property type="molecule type" value="Genomic_DNA"/>
</dbReference>
<keyword evidence="4" id="KW-1185">Reference proteome</keyword>
<dbReference type="GO" id="GO:0004175">
    <property type="term" value="F:endopeptidase activity"/>
    <property type="evidence" value="ECO:0007669"/>
    <property type="project" value="TreeGrafter"/>
</dbReference>
<accession>A0A2V3ZWP4</accession>
<dbReference type="InterPro" id="IPR029045">
    <property type="entry name" value="ClpP/crotonase-like_dom_sf"/>
</dbReference>
<dbReference type="AlphaFoldDB" id="A0A2V3ZWP4"/>
<dbReference type="PANTHER" id="PTHR32060">
    <property type="entry name" value="TAIL-SPECIFIC PROTEASE"/>
    <property type="match status" value="1"/>
</dbReference>